<dbReference type="InterPro" id="IPR036291">
    <property type="entry name" value="NAD(P)-bd_dom_sf"/>
</dbReference>
<reference evidence="4 5" key="1">
    <citation type="journal article" date="2024" name="Nat. Commun.">
        <title>Phylogenomics reveals the evolutionary origins of lichenization in chlorophyte algae.</title>
        <authorList>
            <person name="Puginier C."/>
            <person name="Libourel C."/>
            <person name="Otte J."/>
            <person name="Skaloud P."/>
            <person name="Haon M."/>
            <person name="Grisel S."/>
            <person name="Petersen M."/>
            <person name="Berrin J.G."/>
            <person name="Delaux P.M."/>
            <person name="Dal Grande F."/>
            <person name="Keller J."/>
        </authorList>
    </citation>
    <scope>NUCLEOTIDE SEQUENCE [LARGE SCALE GENOMIC DNA]</scope>
    <source>
        <strain evidence="4 5">SAG 2036</strain>
    </source>
</reference>
<dbReference type="Pfam" id="PF03807">
    <property type="entry name" value="F420_oxidored"/>
    <property type="match status" value="1"/>
</dbReference>
<evidence type="ECO:0000256" key="1">
    <source>
        <dbReference type="ARBA" id="ARBA00023002"/>
    </source>
</evidence>
<dbReference type="GO" id="GO:0008977">
    <property type="term" value="F:prephenate dehydrogenase (NAD+) activity"/>
    <property type="evidence" value="ECO:0007669"/>
    <property type="project" value="InterPro"/>
</dbReference>
<organism evidence="4 5">
    <name type="scientific">Symbiochloris irregularis</name>
    <dbReference type="NCBI Taxonomy" id="706552"/>
    <lineage>
        <taxon>Eukaryota</taxon>
        <taxon>Viridiplantae</taxon>
        <taxon>Chlorophyta</taxon>
        <taxon>core chlorophytes</taxon>
        <taxon>Trebouxiophyceae</taxon>
        <taxon>Trebouxiales</taxon>
        <taxon>Trebouxiaceae</taxon>
        <taxon>Symbiochloris</taxon>
    </lineage>
</organism>
<evidence type="ECO:0000313" key="5">
    <source>
        <dbReference type="Proteomes" id="UP001465755"/>
    </source>
</evidence>
<feature type="region of interest" description="Disordered" evidence="2">
    <location>
        <begin position="351"/>
        <end position="392"/>
    </location>
</feature>
<dbReference type="InterPro" id="IPR028939">
    <property type="entry name" value="P5C_Rdtase_cat_N"/>
</dbReference>
<dbReference type="PANTHER" id="PTHR43207:SF4">
    <property type="entry name" value="AROGENATE DEHYDROGENASE 2, CHLOROPLASTIC"/>
    <property type="match status" value="1"/>
</dbReference>
<proteinExistence type="predicted"/>
<dbReference type="Proteomes" id="UP001465755">
    <property type="component" value="Unassembled WGS sequence"/>
</dbReference>
<dbReference type="InterPro" id="IPR008927">
    <property type="entry name" value="6-PGluconate_DH-like_C_sf"/>
</dbReference>
<dbReference type="InterPro" id="IPR059064">
    <property type="entry name" value="TYRAAT2_C"/>
</dbReference>
<evidence type="ECO:0000313" key="4">
    <source>
        <dbReference type="EMBL" id="KAK9803249.1"/>
    </source>
</evidence>
<name>A0AAW1P504_9CHLO</name>
<dbReference type="Pfam" id="PF26213">
    <property type="entry name" value="TYRAAT1_C"/>
    <property type="match status" value="1"/>
</dbReference>
<dbReference type="AlphaFoldDB" id="A0AAW1P504"/>
<feature type="domain" description="Prephenate/arogenate dehydrogenase" evidence="3">
    <location>
        <begin position="84"/>
        <end position="363"/>
    </location>
</feature>
<evidence type="ECO:0000256" key="2">
    <source>
        <dbReference type="SAM" id="MobiDB-lite"/>
    </source>
</evidence>
<comment type="caution">
    <text evidence="4">The sequence shown here is derived from an EMBL/GenBank/DDBJ whole genome shotgun (WGS) entry which is preliminary data.</text>
</comment>
<sequence>MRPDLLTEGLHASACSRCQYSRVKPRGYRWQPTNTSHRCRQSKHRQHAGIGCRRKGLLVQALDAAMPFDFEARAKQVMEKSKRLRIGIIGYGTFGQFLAARLVQAGHEVMATSRTDYSQAAAAAGVTFYSDANDLCEEHPEVVVLAPSILSLEAVLSALPIARLKRSTLIVDVLSVKEFPKRLMLSLLPPEVDVLCTHPMFGPDSGAGSWQGLNFMYDRVRISPHINNQQRMVHFLQFFEGEGCRMVEMSCEEHDRIAASTQFLTHTVGRVLGAMDARATSIDTRGYQSLLNLVDNTANDSFDLYYGLFMYNQNAIAELERLEAAFDHVKGQLLDRLHDVVRQQLFHNAPAVAESASRQRPKALPAQSVSRQPSENGLNGKSDHSKQHASHQ</sequence>
<dbReference type="PIRSF" id="PIRSF036577">
    <property type="entry name" value="PDH_ADH_plant"/>
    <property type="match status" value="1"/>
</dbReference>
<dbReference type="PANTHER" id="PTHR43207">
    <property type="entry name" value="AROGENATE DEHYDROGENASE-RELATED"/>
    <property type="match status" value="1"/>
</dbReference>
<accession>A0AAW1P504</accession>
<keyword evidence="5" id="KW-1185">Reference proteome</keyword>
<keyword evidence="1" id="KW-0560">Oxidoreductase</keyword>
<dbReference type="InterPro" id="IPR012070">
    <property type="entry name" value="Arogenate_DH_2"/>
</dbReference>
<feature type="compositionally biased region" description="Polar residues" evidence="2">
    <location>
        <begin position="367"/>
        <end position="379"/>
    </location>
</feature>
<dbReference type="PROSITE" id="PS51176">
    <property type="entry name" value="PDH_ADH"/>
    <property type="match status" value="1"/>
</dbReference>
<protein>
    <recommendedName>
        <fullName evidence="3">Prephenate/arogenate dehydrogenase domain-containing protein</fullName>
    </recommendedName>
</protein>
<dbReference type="SUPFAM" id="SSF51735">
    <property type="entry name" value="NAD(P)-binding Rossmann-fold domains"/>
    <property type="match status" value="1"/>
</dbReference>
<dbReference type="InterPro" id="IPR045011">
    <property type="entry name" value="TYRAAT1/2"/>
</dbReference>
<gene>
    <name evidence="4" type="ORF">WJX73_009784</name>
</gene>
<dbReference type="GO" id="GO:0033730">
    <property type="term" value="F:arogenate dehydrogenase (NADP+) activity"/>
    <property type="evidence" value="ECO:0007669"/>
    <property type="project" value="InterPro"/>
</dbReference>
<dbReference type="EMBL" id="JALJOQ010000061">
    <property type="protein sequence ID" value="KAK9803249.1"/>
    <property type="molecule type" value="Genomic_DNA"/>
</dbReference>
<dbReference type="InterPro" id="IPR003099">
    <property type="entry name" value="Prephen_DH"/>
</dbReference>
<dbReference type="SUPFAM" id="SSF48179">
    <property type="entry name" value="6-phosphogluconate dehydrogenase C-terminal domain-like"/>
    <property type="match status" value="1"/>
</dbReference>
<dbReference type="GO" id="GO:0006571">
    <property type="term" value="P:tyrosine biosynthetic process"/>
    <property type="evidence" value="ECO:0007669"/>
    <property type="project" value="InterPro"/>
</dbReference>
<dbReference type="GO" id="GO:0004665">
    <property type="term" value="F:prephenate dehydrogenase (NADP+) activity"/>
    <property type="evidence" value="ECO:0007669"/>
    <property type="project" value="InterPro"/>
</dbReference>
<dbReference type="Gene3D" id="3.40.50.720">
    <property type="entry name" value="NAD(P)-binding Rossmann-like Domain"/>
    <property type="match status" value="1"/>
</dbReference>
<evidence type="ECO:0000259" key="3">
    <source>
        <dbReference type="PROSITE" id="PS51176"/>
    </source>
</evidence>